<evidence type="ECO:0000313" key="1">
    <source>
        <dbReference type="EnsemblPlants" id="Ma08_p12990.1"/>
    </source>
</evidence>
<sequence>MATEASGVGEWPSKTML</sequence>
<evidence type="ECO:0000313" key="2">
    <source>
        <dbReference type="Proteomes" id="UP000012960"/>
    </source>
</evidence>
<protein>
    <submittedName>
        <fullName evidence="1">Uncharacterized protein</fullName>
    </submittedName>
</protein>
<keyword evidence="2" id="KW-1185">Reference proteome</keyword>
<dbReference type="Proteomes" id="UP000012960">
    <property type="component" value="Unplaced"/>
</dbReference>
<proteinExistence type="predicted"/>
<dbReference type="InParanoid" id="A0A804K609"/>
<dbReference type="EnsemblPlants" id="Ma08_t12990.1">
    <property type="protein sequence ID" value="Ma08_p12990.1"/>
    <property type="gene ID" value="Ma08_g12990"/>
</dbReference>
<reference evidence="1" key="1">
    <citation type="submission" date="2021-05" db="UniProtKB">
        <authorList>
            <consortium name="EnsemblPlants"/>
        </authorList>
    </citation>
    <scope>IDENTIFICATION</scope>
    <source>
        <strain evidence="1">subsp. malaccensis</strain>
    </source>
</reference>
<accession>A0A804K609</accession>
<organism evidence="1 2">
    <name type="scientific">Musa acuminata subsp. malaccensis</name>
    <name type="common">Wild banana</name>
    <name type="synonym">Musa malaccensis</name>
    <dbReference type="NCBI Taxonomy" id="214687"/>
    <lineage>
        <taxon>Eukaryota</taxon>
        <taxon>Viridiplantae</taxon>
        <taxon>Streptophyta</taxon>
        <taxon>Embryophyta</taxon>
        <taxon>Tracheophyta</taxon>
        <taxon>Spermatophyta</taxon>
        <taxon>Magnoliopsida</taxon>
        <taxon>Liliopsida</taxon>
        <taxon>Zingiberales</taxon>
        <taxon>Musaceae</taxon>
        <taxon>Musa</taxon>
    </lineage>
</organism>
<dbReference type="Gramene" id="Ma08_t12990.1">
    <property type="protein sequence ID" value="Ma08_p12990.1"/>
    <property type="gene ID" value="Ma08_g12990"/>
</dbReference>
<dbReference type="AlphaFoldDB" id="A0A804K609"/>
<name>A0A804K609_MUSAM</name>